<protein>
    <submittedName>
        <fullName evidence="1">Uncharacterized protein</fullName>
    </submittedName>
</protein>
<comment type="caution">
    <text evidence="1">The sequence shown here is derived from an EMBL/GenBank/DDBJ whole genome shotgun (WGS) entry which is preliminary data.</text>
</comment>
<evidence type="ECO:0000313" key="2">
    <source>
        <dbReference type="Proteomes" id="UP000265520"/>
    </source>
</evidence>
<feature type="non-terminal residue" evidence="1">
    <location>
        <position position="1"/>
    </location>
</feature>
<proteinExistence type="predicted"/>
<keyword evidence="2" id="KW-1185">Reference proteome</keyword>
<dbReference type="Proteomes" id="UP000265520">
    <property type="component" value="Unassembled WGS sequence"/>
</dbReference>
<dbReference type="AlphaFoldDB" id="A0A392SU15"/>
<reference evidence="1 2" key="1">
    <citation type="journal article" date="2018" name="Front. Plant Sci.">
        <title>Red Clover (Trifolium pratense) and Zigzag Clover (T. medium) - A Picture of Genomic Similarities and Differences.</title>
        <authorList>
            <person name="Dluhosova J."/>
            <person name="Istvanek J."/>
            <person name="Nedelnik J."/>
            <person name="Repkova J."/>
        </authorList>
    </citation>
    <scope>NUCLEOTIDE SEQUENCE [LARGE SCALE GENOMIC DNA]</scope>
    <source>
        <strain evidence="2">cv. 10/8</strain>
        <tissue evidence="1">Leaf</tissue>
    </source>
</reference>
<evidence type="ECO:0000313" key="1">
    <source>
        <dbReference type="EMBL" id="MCI51942.1"/>
    </source>
</evidence>
<name>A0A392SU15_9FABA</name>
<dbReference type="EMBL" id="LXQA010439693">
    <property type="protein sequence ID" value="MCI51942.1"/>
    <property type="molecule type" value="Genomic_DNA"/>
</dbReference>
<sequence length="30" mass="3501">VKRISRIGDFVERDELARIAYVERVGSLPR</sequence>
<organism evidence="1 2">
    <name type="scientific">Trifolium medium</name>
    <dbReference type="NCBI Taxonomy" id="97028"/>
    <lineage>
        <taxon>Eukaryota</taxon>
        <taxon>Viridiplantae</taxon>
        <taxon>Streptophyta</taxon>
        <taxon>Embryophyta</taxon>
        <taxon>Tracheophyta</taxon>
        <taxon>Spermatophyta</taxon>
        <taxon>Magnoliopsida</taxon>
        <taxon>eudicotyledons</taxon>
        <taxon>Gunneridae</taxon>
        <taxon>Pentapetalae</taxon>
        <taxon>rosids</taxon>
        <taxon>fabids</taxon>
        <taxon>Fabales</taxon>
        <taxon>Fabaceae</taxon>
        <taxon>Papilionoideae</taxon>
        <taxon>50 kb inversion clade</taxon>
        <taxon>NPAAA clade</taxon>
        <taxon>Hologalegina</taxon>
        <taxon>IRL clade</taxon>
        <taxon>Trifolieae</taxon>
        <taxon>Trifolium</taxon>
    </lineage>
</organism>
<accession>A0A392SU15</accession>